<gene>
    <name evidence="1" type="ORF">M413DRAFT_25568</name>
</gene>
<dbReference type="EMBL" id="KN831774">
    <property type="protein sequence ID" value="KIM44088.1"/>
    <property type="molecule type" value="Genomic_DNA"/>
</dbReference>
<dbReference type="HOGENOM" id="CLU_1777698_0_0_1"/>
<sequence length="146" mass="16044">MSSVHPQRGFIVRTVSNIIHALVAAVGRLDKSLSPAVTIQRLRAHKFTVGDSIYLFHIALAAFWTTLMQDPAYPYKLAIPILYTIALCKPVVHPSHRLPSRNTSLPSIRICPNVLPPPSSQAETKHSTAPDTKSCLDQAIYIIAPL</sequence>
<protein>
    <submittedName>
        <fullName evidence="1">Uncharacterized protein</fullName>
    </submittedName>
</protein>
<proteinExistence type="predicted"/>
<reference evidence="1 2" key="1">
    <citation type="submission" date="2014-04" db="EMBL/GenBank/DDBJ databases">
        <authorList>
            <consortium name="DOE Joint Genome Institute"/>
            <person name="Kuo A."/>
            <person name="Gay G."/>
            <person name="Dore J."/>
            <person name="Kohler A."/>
            <person name="Nagy L.G."/>
            <person name="Floudas D."/>
            <person name="Copeland A."/>
            <person name="Barry K.W."/>
            <person name="Cichocki N."/>
            <person name="Veneault-Fourrey C."/>
            <person name="LaButti K."/>
            <person name="Lindquist E.A."/>
            <person name="Lipzen A."/>
            <person name="Lundell T."/>
            <person name="Morin E."/>
            <person name="Murat C."/>
            <person name="Sun H."/>
            <person name="Tunlid A."/>
            <person name="Henrissat B."/>
            <person name="Grigoriev I.V."/>
            <person name="Hibbett D.S."/>
            <person name="Martin F."/>
            <person name="Nordberg H.P."/>
            <person name="Cantor M.N."/>
            <person name="Hua S.X."/>
        </authorList>
    </citation>
    <scope>NUCLEOTIDE SEQUENCE [LARGE SCALE GENOMIC DNA]</scope>
    <source>
        <strain evidence="2">h7</strain>
    </source>
</reference>
<organism evidence="1 2">
    <name type="scientific">Hebeloma cylindrosporum</name>
    <dbReference type="NCBI Taxonomy" id="76867"/>
    <lineage>
        <taxon>Eukaryota</taxon>
        <taxon>Fungi</taxon>
        <taxon>Dikarya</taxon>
        <taxon>Basidiomycota</taxon>
        <taxon>Agaricomycotina</taxon>
        <taxon>Agaricomycetes</taxon>
        <taxon>Agaricomycetidae</taxon>
        <taxon>Agaricales</taxon>
        <taxon>Agaricineae</taxon>
        <taxon>Hymenogastraceae</taxon>
        <taxon>Hebeloma</taxon>
    </lineage>
</organism>
<evidence type="ECO:0000313" key="2">
    <source>
        <dbReference type="Proteomes" id="UP000053424"/>
    </source>
</evidence>
<dbReference type="STRING" id="686832.A0A0C2Y2Q3"/>
<reference evidence="2" key="2">
    <citation type="submission" date="2015-01" db="EMBL/GenBank/DDBJ databases">
        <title>Evolutionary Origins and Diversification of the Mycorrhizal Mutualists.</title>
        <authorList>
            <consortium name="DOE Joint Genome Institute"/>
            <consortium name="Mycorrhizal Genomics Consortium"/>
            <person name="Kohler A."/>
            <person name="Kuo A."/>
            <person name="Nagy L.G."/>
            <person name="Floudas D."/>
            <person name="Copeland A."/>
            <person name="Barry K.W."/>
            <person name="Cichocki N."/>
            <person name="Veneault-Fourrey C."/>
            <person name="LaButti K."/>
            <person name="Lindquist E.A."/>
            <person name="Lipzen A."/>
            <person name="Lundell T."/>
            <person name="Morin E."/>
            <person name="Murat C."/>
            <person name="Riley R."/>
            <person name="Ohm R."/>
            <person name="Sun H."/>
            <person name="Tunlid A."/>
            <person name="Henrissat B."/>
            <person name="Grigoriev I.V."/>
            <person name="Hibbett D.S."/>
            <person name="Martin F."/>
        </authorList>
    </citation>
    <scope>NUCLEOTIDE SEQUENCE [LARGE SCALE GENOMIC DNA]</scope>
    <source>
        <strain evidence="2">h7</strain>
    </source>
</reference>
<evidence type="ECO:0000313" key="1">
    <source>
        <dbReference type="EMBL" id="KIM44088.1"/>
    </source>
</evidence>
<dbReference type="OrthoDB" id="5784at2759"/>
<accession>A0A0C2Y2Q3</accession>
<dbReference type="Proteomes" id="UP000053424">
    <property type="component" value="Unassembled WGS sequence"/>
</dbReference>
<dbReference type="AlphaFoldDB" id="A0A0C2Y2Q3"/>
<keyword evidence="2" id="KW-1185">Reference proteome</keyword>
<name>A0A0C2Y2Q3_HEBCY</name>